<evidence type="ECO:0000259" key="1">
    <source>
        <dbReference type="Pfam" id="PF20654"/>
    </source>
</evidence>
<dbReference type="AlphaFoldDB" id="A0AAQ3MMH4"/>
<name>A0AAQ3MMH4_VIGMU</name>
<evidence type="ECO:0000313" key="3">
    <source>
        <dbReference type="Proteomes" id="UP001374535"/>
    </source>
</evidence>
<sequence>MCLDSQPIPLAIVFLLKEDFYAVVDWAYKIDPLRCISMHGITERYLSGQKADAAGFVRDLLRDLESRISMQFNRFVDEACHQIERNEKNVRSTGVLPYIPRFATLATRMEQYIQGQSRDLVDQAYTKFETDQEKPRELIAEAPRRTKPWARGHKRIWTVAA</sequence>
<dbReference type="PANTHER" id="PTHR16092">
    <property type="entry name" value="SEC3/SYNTAXIN-RELATED"/>
    <property type="match status" value="1"/>
</dbReference>
<keyword evidence="3" id="KW-1185">Reference proteome</keyword>
<organism evidence="2 3">
    <name type="scientific">Vigna mungo</name>
    <name type="common">Black gram</name>
    <name type="synonym">Phaseolus mungo</name>
    <dbReference type="NCBI Taxonomy" id="3915"/>
    <lineage>
        <taxon>Eukaryota</taxon>
        <taxon>Viridiplantae</taxon>
        <taxon>Streptophyta</taxon>
        <taxon>Embryophyta</taxon>
        <taxon>Tracheophyta</taxon>
        <taxon>Spermatophyta</taxon>
        <taxon>Magnoliopsida</taxon>
        <taxon>eudicotyledons</taxon>
        <taxon>Gunneridae</taxon>
        <taxon>Pentapetalae</taxon>
        <taxon>rosids</taxon>
        <taxon>fabids</taxon>
        <taxon>Fabales</taxon>
        <taxon>Fabaceae</taxon>
        <taxon>Papilionoideae</taxon>
        <taxon>50 kb inversion clade</taxon>
        <taxon>NPAAA clade</taxon>
        <taxon>indigoferoid/millettioid clade</taxon>
        <taxon>Phaseoleae</taxon>
        <taxon>Vigna</taxon>
    </lineage>
</organism>
<feature type="domain" description="Exocyst complex component Sec3 C-terminal" evidence="1">
    <location>
        <begin position="18"/>
        <end position="128"/>
    </location>
</feature>
<dbReference type="PANTHER" id="PTHR16092:SF14">
    <property type="entry name" value="EXOCYST COMPLEX COMPONENT 1 ISOFORM X1"/>
    <property type="match status" value="1"/>
</dbReference>
<gene>
    <name evidence="2" type="ORF">V8G54_032658</name>
</gene>
<dbReference type="Pfam" id="PF20654">
    <property type="entry name" value="Sec3_C-term"/>
    <property type="match status" value="1"/>
</dbReference>
<dbReference type="GO" id="GO:0006893">
    <property type="term" value="P:Golgi to plasma membrane transport"/>
    <property type="evidence" value="ECO:0007669"/>
    <property type="project" value="TreeGrafter"/>
</dbReference>
<dbReference type="GO" id="GO:0005546">
    <property type="term" value="F:phosphatidylinositol-4,5-bisphosphate binding"/>
    <property type="evidence" value="ECO:0007669"/>
    <property type="project" value="TreeGrafter"/>
</dbReference>
<accession>A0AAQ3MMH4</accession>
<dbReference type="GO" id="GO:0005886">
    <property type="term" value="C:plasma membrane"/>
    <property type="evidence" value="ECO:0007669"/>
    <property type="project" value="TreeGrafter"/>
</dbReference>
<dbReference type="GO" id="GO:0000145">
    <property type="term" value="C:exocyst"/>
    <property type="evidence" value="ECO:0007669"/>
    <property type="project" value="TreeGrafter"/>
</dbReference>
<dbReference type="Proteomes" id="UP001374535">
    <property type="component" value="Chromosome 10"/>
</dbReference>
<evidence type="ECO:0000313" key="2">
    <source>
        <dbReference type="EMBL" id="WVY93570.1"/>
    </source>
</evidence>
<protein>
    <recommendedName>
        <fullName evidence="1">Exocyst complex component Sec3 C-terminal domain-containing protein</fullName>
    </recommendedName>
</protein>
<dbReference type="InterPro" id="IPR048628">
    <property type="entry name" value="Sec3_C"/>
</dbReference>
<dbReference type="GO" id="GO:0006887">
    <property type="term" value="P:exocytosis"/>
    <property type="evidence" value="ECO:0007669"/>
    <property type="project" value="TreeGrafter"/>
</dbReference>
<reference evidence="2 3" key="1">
    <citation type="journal article" date="2023" name="Life. Sci Alliance">
        <title>Evolutionary insights into 3D genome organization and epigenetic landscape of Vigna mungo.</title>
        <authorList>
            <person name="Junaid A."/>
            <person name="Singh B."/>
            <person name="Bhatia S."/>
        </authorList>
    </citation>
    <scope>NUCLEOTIDE SEQUENCE [LARGE SCALE GENOMIC DNA]</scope>
    <source>
        <strain evidence="2">Urdbean</strain>
    </source>
</reference>
<proteinExistence type="predicted"/>
<dbReference type="EMBL" id="CP144691">
    <property type="protein sequence ID" value="WVY93570.1"/>
    <property type="molecule type" value="Genomic_DNA"/>
</dbReference>